<name>A0A2P5E1X4_TREOI</name>
<proteinExistence type="predicted"/>
<evidence type="ECO:0000313" key="1">
    <source>
        <dbReference type="EMBL" id="PON79552.1"/>
    </source>
</evidence>
<dbReference type="OrthoDB" id="618098at2759"/>
<dbReference type="Proteomes" id="UP000237000">
    <property type="component" value="Unassembled WGS sequence"/>
</dbReference>
<accession>A0A2P5E1X4</accession>
<keyword evidence="2" id="KW-1185">Reference proteome</keyword>
<sequence length="74" mass="8119">MGKEDAEGWRDKPFPLYERLANIFGANYGTGKGAETPADVVDELDQIEANGQSLRGTFSEAVNEAEVFLGELPW</sequence>
<evidence type="ECO:0000313" key="2">
    <source>
        <dbReference type="Proteomes" id="UP000237000"/>
    </source>
</evidence>
<reference evidence="2" key="1">
    <citation type="submission" date="2016-06" db="EMBL/GenBank/DDBJ databases">
        <title>Parallel loss of symbiosis genes in relatives of nitrogen-fixing non-legume Parasponia.</title>
        <authorList>
            <person name="Van Velzen R."/>
            <person name="Holmer R."/>
            <person name="Bu F."/>
            <person name="Rutten L."/>
            <person name="Van Zeijl A."/>
            <person name="Liu W."/>
            <person name="Santuari L."/>
            <person name="Cao Q."/>
            <person name="Sharma T."/>
            <person name="Shen D."/>
            <person name="Roswanjaya Y."/>
            <person name="Wardhani T."/>
            <person name="Kalhor M.S."/>
            <person name="Jansen J."/>
            <person name="Van den Hoogen J."/>
            <person name="Gungor B."/>
            <person name="Hartog M."/>
            <person name="Hontelez J."/>
            <person name="Verver J."/>
            <person name="Yang W.-C."/>
            <person name="Schijlen E."/>
            <person name="Repin R."/>
            <person name="Schilthuizen M."/>
            <person name="Schranz E."/>
            <person name="Heidstra R."/>
            <person name="Miyata K."/>
            <person name="Fedorova E."/>
            <person name="Kohlen W."/>
            <person name="Bisseling T."/>
            <person name="Smit S."/>
            <person name="Geurts R."/>
        </authorList>
    </citation>
    <scope>NUCLEOTIDE SEQUENCE [LARGE SCALE GENOMIC DNA]</scope>
    <source>
        <strain evidence="2">cv. RG33-2</strain>
    </source>
</reference>
<comment type="caution">
    <text evidence="1">The sequence shown here is derived from an EMBL/GenBank/DDBJ whole genome shotgun (WGS) entry which is preliminary data.</text>
</comment>
<dbReference type="InParanoid" id="A0A2P5E1X4"/>
<organism evidence="1 2">
    <name type="scientific">Trema orientale</name>
    <name type="common">Charcoal tree</name>
    <name type="synonym">Celtis orientalis</name>
    <dbReference type="NCBI Taxonomy" id="63057"/>
    <lineage>
        <taxon>Eukaryota</taxon>
        <taxon>Viridiplantae</taxon>
        <taxon>Streptophyta</taxon>
        <taxon>Embryophyta</taxon>
        <taxon>Tracheophyta</taxon>
        <taxon>Spermatophyta</taxon>
        <taxon>Magnoliopsida</taxon>
        <taxon>eudicotyledons</taxon>
        <taxon>Gunneridae</taxon>
        <taxon>Pentapetalae</taxon>
        <taxon>rosids</taxon>
        <taxon>fabids</taxon>
        <taxon>Rosales</taxon>
        <taxon>Cannabaceae</taxon>
        <taxon>Trema</taxon>
    </lineage>
</organism>
<protein>
    <submittedName>
        <fullName evidence="1">Uncharacterized protein</fullName>
    </submittedName>
</protein>
<dbReference type="AlphaFoldDB" id="A0A2P5E1X4"/>
<dbReference type="EMBL" id="JXTC01000235">
    <property type="protein sequence ID" value="PON79552.1"/>
    <property type="molecule type" value="Genomic_DNA"/>
</dbReference>
<gene>
    <name evidence="1" type="ORF">TorRG33x02_235610</name>
</gene>